<keyword evidence="6" id="KW-1185">Reference proteome</keyword>
<dbReference type="InterPro" id="IPR045851">
    <property type="entry name" value="AMP-bd_C_sf"/>
</dbReference>
<gene>
    <name evidence="5" type="ORF">DFJ66_7928</name>
</gene>
<dbReference type="PANTHER" id="PTHR45527:SF1">
    <property type="entry name" value="FATTY ACID SYNTHASE"/>
    <property type="match status" value="1"/>
</dbReference>
<dbReference type="PROSITE" id="PS00455">
    <property type="entry name" value="AMP_BINDING"/>
    <property type="match status" value="1"/>
</dbReference>
<dbReference type="GO" id="GO:0044550">
    <property type="term" value="P:secondary metabolite biosynthetic process"/>
    <property type="evidence" value="ECO:0007669"/>
    <property type="project" value="TreeGrafter"/>
</dbReference>
<dbReference type="Pfam" id="PF00501">
    <property type="entry name" value="AMP-binding"/>
    <property type="match status" value="1"/>
</dbReference>
<comment type="cofactor">
    <cofactor evidence="1">
        <name>pantetheine 4'-phosphate</name>
        <dbReference type="ChEBI" id="CHEBI:47942"/>
    </cofactor>
</comment>
<dbReference type="Pfam" id="PF00550">
    <property type="entry name" value="PP-binding"/>
    <property type="match status" value="1"/>
</dbReference>
<dbReference type="GO" id="GO:0043041">
    <property type="term" value="P:amino acid activation for nonribosomal peptide biosynthetic process"/>
    <property type="evidence" value="ECO:0007669"/>
    <property type="project" value="TreeGrafter"/>
</dbReference>
<dbReference type="PANTHER" id="PTHR45527">
    <property type="entry name" value="NONRIBOSOMAL PEPTIDE SYNTHETASE"/>
    <property type="match status" value="1"/>
</dbReference>
<dbReference type="RefSeq" id="WP_121229440.1">
    <property type="nucleotide sequence ID" value="NZ_JBIUBA010000003.1"/>
</dbReference>
<dbReference type="Pfam" id="PF13649">
    <property type="entry name" value="Methyltransf_25"/>
    <property type="match status" value="1"/>
</dbReference>
<comment type="caution">
    <text evidence="5">The sequence shown here is derived from an EMBL/GenBank/DDBJ whole genome shotgun (WGS) entry which is preliminary data.</text>
</comment>
<dbReference type="PROSITE" id="PS50075">
    <property type="entry name" value="CARRIER"/>
    <property type="match status" value="1"/>
</dbReference>
<dbReference type="InterPro" id="IPR010071">
    <property type="entry name" value="AA_adenyl_dom"/>
</dbReference>
<dbReference type="GO" id="GO:0005737">
    <property type="term" value="C:cytoplasm"/>
    <property type="evidence" value="ECO:0007669"/>
    <property type="project" value="TreeGrafter"/>
</dbReference>
<dbReference type="SUPFAM" id="SSF56801">
    <property type="entry name" value="Acetyl-CoA synthetase-like"/>
    <property type="match status" value="1"/>
</dbReference>
<keyword evidence="3" id="KW-0597">Phosphoprotein</keyword>
<dbReference type="InterPro" id="IPR020845">
    <property type="entry name" value="AMP-binding_CS"/>
</dbReference>
<dbReference type="InterPro" id="IPR042099">
    <property type="entry name" value="ANL_N_sf"/>
</dbReference>
<dbReference type="GO" id="GO:0008610">
    <property type="term" value="P:lipid biosynthetic process"/>
    <property type="evidence" value="ECO:0007669"/>
    <property type="project" value="UniProtKB-ARBA"/>
</dbReference>
<organism evidence="5 6">
    <name type="scientific">Saccharothrix variisporea</name>
    <dbReference type="NCBI Taxonomy" id="543527"/>
    <lineage>
        <taxon>Bacteria</taxon>
        <taxon>Bacillati</taxon>
        <taxon>Actinomycetota</taxon>
        <taxon>Actinomycetes</taxon>
        <taxon>Pseudonocardiales</taxon>
        <taxon>Pseudonocardiaceae</taxon>
        <taxon>Saccharothrix</taxon>
    </lineage>
</organism>
<dbReference type="SMART" id="SM00823">
    <property type="entry name" value="PKS_PP"/>
    <property type="match status" value="1"/>
</dbReference>
<evidence type="ECO:0000256" key="2">
    <source>
        <dbReference type="ARBA" id="ARBA00022450"/>
    </source>
</evidence>
<dbReference type="InterPro" id="IPR001242">
    <property type="entry name" value="Condensation_dom"/>
</dbReference>
<dbReference type="CDD" id="cd05930">
    <property type="entry name" value="A_NRPS"/>
    <property type="match status" value="1"/>
</dbReference>
<protein>
    <submittedName>
        <fullName evidence="5">Amino acid adenylation domain-containing protein</fullName>
    </submittedName>
</protein>
<dbReference type="Gene3D" id="3.40.50.12780">
    <property type="entry name" value="N-terminal domain of ligase-like"/>
    <property type="match status" value="1"/>
</dbReference>
<dbReference type="InterPro" id="IPR036736">
    <property type="entry name" value="ACP-like_sf"/>
</dbReference>
<dbReference type="GO" id="GO:0003824">
    <property type="term" value="F:catalytic activity"/>
    <property type="evidence" value="ECO:0007669"/>
    <property type="project" value="InterPro"/>
</dbReference>
<dbReference type="Gene3D" id="3.30.559.30">
    <property type="entry name" value="Nonribosomal peptide synthetase, condensation domain"/>
    <property type="match status" value="1"/>
</dbReference>
<evidence type="ECO:0000313" key="6">
    <source>
        <dbReference type="Proteomes" id="UP000272729"/>
    </source>
</evidence>
<dbReference type="InterPro" id="IPR041698">
    <property type="entry name" value="Methyltransf_25"/>
</dbReference>
<dbReference type="OrthoDB" id="2472181at2"/>
<dbReference type="EMBL" id="RBXR01000001">
    <property type="protein sequence ID" value="RKT74566.1"/>
    <property type="molecule type" value="Genomic_DNA"/>
</dbReference>
<dbReference type="Gene3D" id="1.10.1200.10">
    <property type="entry name" value="ACP-like"/>
    <property type="match status" value="1"/>
</dbReference>
<reference evidence="5 6" key="1">
    <citation type="submission" date="2018-10" db="EMBL/GenBank/DDBJ databases">
        <title>Sequencing the genomes of 1000 actinobacteria strains.</title>
        <authorList>
            <person name="Klenk H.-P."/>
        </authorList>
    </citation>
    <scope>NUCLEOTIDE SEQUENCE [LARGE SCALE GENOMIC DNA]</scope>
    <source>
        <strain evidence="5 6">DSM 43911</strain>
    </source>
</reference>
<dbReference type="InterPro" id="IPR023213">
    <property type="entry name" value="CAT-like_dom_sf"/>
</dbReference>
<dbReference type="InterPro" id="IPR000873">
    <property type="entry name" value="AMP-dep_synth/lig_dom"/>
</dbReference>
<feature type="domain" description="Carrier" evidence="4">
    <location>
        <begin position="891"/>
        <end position="966"/>
    </location>
</feature>
<dbReference type="Proteomes" id="UP000272729">
    <property type="component" value="Unassembled WGS sequence"/>
</dbReference>
<dbReference type="NCBIfam" id="TIGR01733">
    <property type="entry name" value="AA-adenyl-dom"/>
    <property type="match status" value="1"/>
</dbReference>
<dbReference type="SUPFAM" id="SSF47336">
    <property type="entry name" value="ACP-like"/>
    <property type="match status" value="1"/>
</dbReference>
<dbReference type="Gene3D" id="3.30.559.10">
    <property type="entry name" value="Chloramphenicol acetyltransferase-like domain"/>
    <property type="match status" value="1"/>
</dbReference>
<dbReference type="Gene3D" id="3.40.50.150">
    <property type="entry name" value="Vaccinia Virus protein VP39"/>
    <property type="match status" value="1"/>
</dbReference>
<dbReference type="GO" id="GO:0031177">
    <property type="term" value="F:phosphopantetheine binding"/>
    <property type="evidence" value="ECO:0007669"/>
    <property type="project" value="InterPro"/>
</dbReference>
<dbReference type="InterPro" id="IPR020806">
    <property type="entry name" value="PKS_PP-bd"/>
</dbReference>
<dbReference type="SUPFAM" id="SSF52777">
    <property type="entry name" value="CoA-dependent acyltransferases"/>
    <property type="match status" value="2"/>
</dbReference>
<dbReference type="CDD" id="cd02440">
    <property type="entry name" value="AdoMet_MTases"/>
    <property type="match status" value="1"/>
</dbReference>
<dbReference type="Pfam" id="PF00668">
    <property type="entry name" value="Condensation"/>
    <property type="match status" value="1"/>
</dbReference>
<evidence type="ECO:0000313" key="5">
    <source>
        <dbReference type="EMBL" id="RKT74566.1"/>
    </source>
</evidence>
<dbReference type="Gene3D" id="3.30.300.30">
    <property type="match status" value="2"/>
</dbReference>
<dbReference type="SUPFAM" id="SSF53335">
    <property type="entry name" value="S-adenosyl-L-methionine-dependent methyltransferases"/>
    <property type="match status" value="1"/>
</dbReference>
<evidence type="ECO:0000256" key="3">
    <source>
        <dbReference type="ARBA" id="ARBA00022553"/>
    </source>
</evidence>
<dbReference type="InterPro" id="IPR009081">
    <property type="entry name" value="PP-bd_ACP"/>
</dbReference>
<evidence type="ECO:0000259" key="4">
    <source>
        <dbReference type="PROSITE" id="PS50075"/>
    </source>
</evidence>
<proteinExistence type="predicted"/>
<dbReference type="InterPro" id="IPR029063">
    <property type="entry name" value="SAM-dependent_MTases_sf"/>
</dbReference>
<sequence>MTGPVVLFDFLPLPDLLRRAAARDADRVAVRDAERALSYRELVEAAHRVANHLLDLGCVKGDRVVSRLPRGVDAVVAQVAIMAAGCVYVPVDADYPPAVLDEMLARITPRHVIDDLDDPAIKACSTRPPEVRIDPADGAYVIHTSGSTGTPKAVLVSHGAITQSTLARWHRYPDLVDGFLMVSPMTFDSSMAGVWWTLTQGGTLVLAPPDPVALVAELRRVLSDPATGVSHTLLTPTLYRQVLDGLREPRTAVRHVVVAGEACPESLVRRHHEVLPDVELVNEYGPTEAAVWCTSGVLRPGEDVTIGTPIPNVALLVVGEDGEPVPAGEDGELCVTGDQLAAGYLGDPELTARRFVPLPGRPDRTMYRTGDRARVLPDGRFAVTGRLDDQVKVRGHRVDLAGVRARLAECRGVSDVALALKDRPSDGKVLTAYVVPVADLRAVEAEVRDTWAQVVDEVADTASAAGTDFDTSGWKSSYTGELLPDEDMVEWVEHTTAVLREGEPRSVLDLGCGTGLPLLRVAPHTDRYVGVDVSARTLDGLRRAVDAAGLSQVELRRGEASDVADFAGGGFDLVVSNSVSQYFPGADYLDRTVRGAVAATGTGGRVVLGDVRDLSLLWEFHTSIALAKASEDTPADVIAARVARRVEDEAQLLVDPRWFATVPGVHAEVRPRRGWRHNEMTAFRFDAVLHTQAQLLDVEWREWHGMRELQALLDRRPEVVGFRRVPNARTAGLTAVAEALRTGFDGTVVDLRVLESARDLSAVIPEALFDLAQTHGYRCHLSRAAGWDGGAFDLALVRRDFAPGALPRFPAPEVAGPLTTDPLRKRAVGAVRGTLVTRLREHADAVLVPHERPGAYVVLAELPTTRHGKVDFAALPAPDLGRPELDTPFVAPRTAAETAVAEVWRAVLGLDRVGVDDDFVELGGDSLLAATCAVRLTEQLDVALPSGALFSAPTVRELALLVENATPRTPAPAVRREGGSLPLTSAQTAFWFLDHYRRPGGSRHPDFALPVHYRISGPLDVDALRHAVDQLVARHEALRTKVLLEAYEGTQVVEAATTDVLAVTRVAGDPDALLRAAARDDATRVLDPATGQVFTAQLTSASDTEHLLVLRVHHMVADGWSIDVLERELEELYDAARSGRPHRLPDPPGYQDLVRGVDERFFVDLAWRDTEPYRSALTHWAQQTGGATPIRLSDDEPDGRPTELCHVDLDEAETAALLERARRAGATVFSAVVAALARVRAEDSGDPDVRLLTLNAARDEPGLDRMIGLLLNPMLIRLDVPPDAGLADVLPRAATTVREALAHGQVPLLALCEEIPDLMTVMTESQFVAVESLPPVRGLRLADCEVRRTDPFDDDFLGRGFRLPVELLVVARRVGTGLRLTALHDPAVVDGTRARSLLERLHRLLTDTPEDTR</sequence>
<accession>A0A495XNU6</accession>
<keyword evidence="2" id="KW-0596">Phosphopantetheine</keyword>
<evidence type="ECO:0000256" key="1">
    <source>
        <dbReference type="ARBA" id="ARBA00001957"/>
    </source>
</evidence>
<name>A0A495XNU6_9PSEU</name>